<evidence type="ECO:0000313" key="2">
    <source>
        <dbReference type="EMBL" id="KAH7016129.1"/>
    </source>
</evidence>
<dbReference type="EMBL" id="JAGTJQ010000012">
    <property type="protein sequence ID" value="KAH7016129.1"/>
    <property type="molecule type" value="Genomic_DNA"/>
</dbReference>
<dbReference type="Proteomes" id="UP000756346">
    <property type="component" value="Unassembled WGS sequence"/>
</dbReference>
<keyword evidence="3" id="KW-1185">Reference proteome</keyword>
<comment type="caution">
    <text evidence="2">The sequence shown here is derived from an EMBL/GenBank/DDBJ whole genome shotgun (WGS) entry which is preliminary data.</text>
</comment>
<proteinExistence type="predicted"/>
<dbReference type="GeneID" id="70192079"/>
<sequence>MFKNRPRQQLYQTMLRALSEMSPLRRHQTNSGRPCQAKRCPRPLNLFTPILPAFPNESPLAQESATSMSVASYQFSTTEQAPSPVTAAPTQHALRTEAPGLAWHGQPQRLQSPVEQTHARPNAHVWGPSRSQQASFGASYGAHWSSGSPVSAHSPVFPVTGASRQYPSGFPVVQASMAISTIHRGRAVQPLQPFVTQPIPTKPISTGLLFPGRDDRIATNEYPGDPQSNHCIMQSLHHAHIRSPKRLPIRPEALNERYYQSVRRLALGPNSIAPGAAVQKFSFHLGPKDRDRLTHVETDPDDLLPLQRYTNRTLRVRIRCCYLLDHQQHSITDGDWVTKDVVWPEHIFLEVNHSVLLKGKGNRERIVQELLRKNRALEDELFRCKETMRQALRPPSPAQGTSFPP</sequence>
<organism evidence="2 3">
    <name type="scientific">Microdochium trichocladiopsis</name>
    <dbReference type="NCBI Taxonomy" id="1682393"/>
    <lineage>
        <taxon>Eukaryota</taxon>
        <taxon>Fungi</taxon>
        <taxon>Dikarya</taxon>
        <taxon>Ascomycota</taxon>
        <taxon>Pezizomycotina</taxon>
        <taxon>Sordariomycetes</taxon>
        <taxon>Xylariomycetidae</taxon>
        <taxon>Xylariales</taxon>
        <taxon>Microdochiaceae</taxon>
        <taxon>Microdochium</taxon>
    </lineage>
</organism>
<reference evidence="2" key="1">
    <citation type="journal article" date="2021" name="Nat. Commun.">
        <title>Genetic determinants of endophytism in the Arabidopsis root mycobiome.</title>
        <authorList>
            <person name="Mesny F."/>
            <person name="Miyauchi S."/>
            <person name="Thiergart T."/>
            <person name="Pickel B."/>
            <person name="Atanasova L."/>
            <person name="Karlsson M."/>
            <person name="Huettel B."/>
            <person name="Barry K.W."/>
            <person name="Haridas S."/>
            <person name="Chen C."/>
            <person name="Bauer D."/>
            <person name="Andreopoulos W."/>
            <person name="Pangilinan J."/>
            <person name="LaButti K."/>
            <person name="Riley R."/>
            <person name="Lipzen A."/>
            <person name="Clum A."/>
            <person name="Drula E."/>
            <person name="Henrissat B."/>
            <person name="Kohler A."/>
            <person name="Grigoriev I.V."/>
            <person name="Martin F.M."/>
            <person name="Hacquard S."/>
        </authorList>
    </citation>
    <scope>NUCLEOTIDE SEQUENCE</scope>
    <source>
        <strain evidence="2">MPI-CAGE-CH-0230</strain>
    </source>
</reference>
<protein>
    <submittedName>
        <fullName evidence="2">Uncharacterized protein</fullName>
    </submittedName>
</protein>
<dbReference type="AlphaFoldDB" id="A0A9P8XT74"/>
<dbReference type="OrthoDB" id="27975at2759"/>
<accession>A0A9P8XT74</accession>
<keyword evidence="1" id="KW-0175">Coiled coil</keyword>
<feature type="coiled-coil region" evidence="1">
    <location>
        <begin position="360"/>
        <end position="387"/>
    </location>
</feature>
<evidence type="ECO:0000256" key="1">
    <source>
        <dbReference type="SAM" id="Coils"/>
    </source>
</evidence>
<name>A0A9P8XT74_9PEZI</name>
<evidence type="ECO:0000313" key="3">
    <source>
        <dbReference type="Proteomes" id="UP000756346"/>
    </source>
</evidence>
<dbReference type="RefSeq" id="XP_046005753.1">
    <property type="nucleotide sequence ID" value="XM_046162533.1"/>
</dbReference>
<gene>
    <name evidence="2" type="ORF">B0I36DRAFT_43037</name>
</gene>